<evidence type="ECO:0000256" key="1">
    <source>
        <dbReference type="PROSITE-ProRule" id="PRU00175"/>
    </source>
</evidence>
<dbReference type="InterPro" id="IPR013083">
    <property type="entry name" value="Znf_RING/FYVE/PHD"/>
</dbReference>
<organism evidence="5 6">
    <name type="scientific">Coniophora puteana (strain RWD-64-598)</name>
    <name type="common">Brown rot fungus</name>
    <dbReference type="NCBI Taxonomy" id="741705"/>
    <lineage>
        <taxon>Eukaryota</taxon>
        <taxon>Fungi</taxon>
        <taxon>Dikarya</taxon>
        <taxon>Basidiomycota</taxon>
        <taxon>Agaricomycotina</taxon>
        <taxon>Agaricomycetes</taxon>
        <taxon>Agaricomycetidae</taxon>
        <taxon>Boletales</taxon>
        <taxon>Coniophorineae</taxon>
        <taxon>Coniophoraceae</taxon>
        <taxon>Coniophora</taxon>
    </lineage>
</organism>
<dbReference type="PROSITE" id="PS50089">
    <property type="entry name" value="ZF_RING_2"/>
    <property type="match status" value="1"/>
</dbReference>
<evidence type="ECO:0000259" key="4">
    <source>
        <dbReference type="PROSITE" id="PS50089"/>
    </source>
</evidence>
<keyword evidence="1" id="KW-0863">Zinc-finger</keyword>
<dbReference type="InterPro" id="IPR001841">
    <property type="entry name" value="Znf_RING"/>
</dbReference>
<dbReference type="Gene3D" id="3.30.40.10">
    <property type="entry name" value="Zinc/RING finger domain, C3HC4 (zinc finger)"/>
    <property type="match status" value="1"/>
</dbReference>
<dbReference type="KEGG" id="cput:CONPUDRAFT_143754"/>
<dbReference type="AlphaFoldDB" id="A0A5M3MU87"/>
<evidence type="ECO:0000313" key="6">
    <source>
        <dbReference type="Proteomes" id="UP000053558"/>
    </source>
</evidence>
<proteinExistence type="predicted"/>
<dbReference type="GO" id="GO:0008270">
    <property type="term" value="F:zinc ion binding"/>
    <property type="evidence" value="ECO:0007669"/>
    <property type="project" value="UniProtKB-KW"/>
</dbReference>
<feature type="region of interest" description="Disordered" evidence="3">
    <location>
        <begin position="1"/>
        <end position="48"/>
    </location>
</feature>
<sequence length="337" mass="37900">MPTTRSQGSRKRRRPDTPEDSRDGNVSTDSSDSKDAAREIQGHLDNASAGIRRLLNPLRDLRKKNIDLEEEVVRLREAGETGQAGRRSTASSAEIRRLKDQVNELEKAHKKDKRKIQKLEAKEAKADADELLREAEDDQTISDTGPHMRKLLRKFSKLMGMNVLDGDAESCPVCFEKLEVKRCYSLPCNHVVCMVCFRQIGRADPSDRDAELVKCPECRHEGAREDCDIIIYKAEEHWDQLLALAAEWARIDNTGATETSEEEEDGFVDDGTDGAIDERSTLISHNSSNNDISDDDRPLEQQTPEPEEHNSSTSYQAMDTPTKRALLAGLAARKRKT</sequence>
<name>A0A5M3MU87_CONPW</name>
<gene>
    <name evidence="5" type="ORF">CONPUDRAFT_143754</name>
</gene>
<feature type="domain" description="RING-type" evidence="4">
    <location>
        <begin position="171"/>
        <end position="219"/>
    </location>
</feature>
<keyword evidence="1" id="KW-0862">Zinc</keyword>
<dbReference type="EMBL" id="JH711577">
    <property type="protein sequence ID" value="EIW82334.1"/>
    <property type="molecule type" value="Genomic_DNA"/>
</dbReference>
<evidence type="ECO:0000256" key="2">
    <source>
        <dbReference type="SAM" id="Coils"/>
    </source>
</evidence>
<dbReference type="OMA" id="DVEIVYM"/>
<feature type="region of interest" description="Disordered" evidence="3">
    <location>
        <begin position="255"/>
        <end position="337"/>
    </location>
</feature>
<feature type="coiled-coil region" evidence="2">
    <location>
        <begin position="51"/>
        <end position="141"/>
    </location>
</feature>
<protein>
    <recommendedName>
        <fullName evidence="4">RING-type domain-containing protein</fullName>
    </recommendedName>
</protein>
<dbReference type="SMART" id="SM00184">
    <property type="entry name" value="RING"/>
    <property type="match status" value="1"/>
</dbReference>
<dbReference type="GeneID" id="19201878"/>
<evidence type="ECO:0000313" key="5">
    <source>
        <dbReference type="EMBL" id="EIW82334.1"/>
    </source>
</evidence>
<feature type="compositionally biased region" description="Basic and acidic residues" evidence="3">
    <location>
        <begin position="31"/>
        <end position="42"/>
    </location>
</feature>
<dbReference type="OrthoDB" id="1923159at2759"/>
<comment type="caution">
    <text evidence="5">The sequence shown here is derived from an EMBL/GenBank/DDBJ whole genome shotgun (WGS) entry which is preliminary data.</text>
</comment>
<reference evidence="6" key="1">
    <citation type="journal article" date="2012" name="Science">
        <title>The Paleozoic origin of enzymatic lignin decomposition reconstructed from 31 fungal genomes.</title>
        <authorList>
            <person name="Floudas D."/>
            <person name="Binder M."/>
            <person name="Riley R."/>
            <person name="Barry K."/>
            <person name="Blanchette R.A."/>
            <person name="Henrissat B."/>
            <person name="Martinez A.T."/>
            <person name="Otillar R."/>
            <person name="Spatafora J.W."/>
            <person name="Yadav J.S."/>
            <person name="Aerts A."/>
            <person name="Benoit I."/>
            <person name="Boyd A."/>
            <person name="Carlson A."/>
            <person name="Copeland A."/>
            <person name="Coutinho P.M."/>
            <person name="de Vries R.P."/>
            <person name="Ferreira P."/>
            <person name="Findley K."/>
            <person name="Foster B."/>
            <person name="Gaskell J."/>
            <person name="Glotzer D."/>
            <person name="Gorecki P."/>
            <person name="Heitman J."/>
            <person name="Hesse C."/>
            <person name="Hori C."/>
            <person name="Igarashi K."/>
            <person name="Jurgens J.A."/>
            <person name="Kallen N."/>
            <person name="Kersten P."/>
            <person name="Kohler A."/>
            <person name="Kuees U."/>
            <person name="Kumar T.K.A."/>
            <person name="Kuo A."/>
            <person name="LaButti K."/>
            <person name="Larrondo L.F."/>
            <person name="Lindquist E."/>
            <person name="Ling A."/>
            <person name="Lombard V."/>
            <person name="Lucas S."/>
            <person name="Lundell T."/>
            <person name="Martin R."/>
            <person name="McLaughlin D.J."/>
            <person name="Morgenstern I."/>
            <person name="Morin E."/>
            <person name="Murat C."/>
            <person name="Nagy L.G."/>
            <person name="Nolan M."/>
            <person name="Ohm R.A."/>
            <person name="Patyshakuliyeva A."/>
            <person name="Rokas A."/>
            <person name="Ruiz-Duenas F.J."/>
            <person name="Sabat G."/>
            <person name="Salamov A."/>
            <person name="Samejima M."/>
            <person name="Schmutz J."/>
            <person name="Slot J.C."/>
            <person name="St John F."/>
            <person name="Stenlid J."/>
            <person name="Sun H."/>
            <person name="Sun S."/>
            <person name="Syed K."/>
            <person name="Tsang A."/>
            <person name="Wiebenga A."/>
            <person name="Young D."/>
            <person name="Pisabarro A."/>
            <person name="Eastwood D.C."/>
            <person name="Martin F."/>
            <person name="Cullen D."/>
            <person name="Grigoriev I.V."/>
            <person name="Hibbett D.S."/>
        </authorList>
    </citation>
    <scope>NUCLEOTIDE SEQUENCE [LARGE SCALE GENOMIC DNA]</scope>
    <source>
        <strain evidence="6">RWD-64-598 SS2</strain>
    </source>
</reference>
<dbReference type="SUPFAM" id="SSF57850">
    <property type="entry name" value="RING/U-box"/>
    <property type="match status" value="1"/>
</dbReference>
<keyword evidence="2" id="KW-0175">Coiled coil</keyword>
<accession>A0A5M3MU87</accession>
<keyword evidence="1" id="KW-0479">Metal-binding</keyword>
<dbReference type="Proteomes" id="UP000053558">
    <property type="component" value="Unassembled WGS sequence"/>
</dbReference>
<keyword evidence="6" id="KW-1185">Reference proteome</keyword>
<evidence type="ECO:0000256" key="3">
    <source>
        <dbReference type="SAM" id="MobiDB-lite"/>
    </source>
</evidence>
<feature type="compositionally biased region" description="Acidic residues" evidence="3">
    <location>
        <begin position="259"/>
        <end position="272"/>
    </location>
</feature>
<dbReference type="RefSeq" id="XP_007768040.1">
    <property type="nucleotide sequence ID" value="XM_007769850.1"/>
</dbReference>